<keyword evidence="1" id="KW-0472">Membrane</keyword>
<name>A0ABW3EBA2_9LACO</name>
<dbReference type="Pfam" id="PF07843">
    <property type="entry name" value="DUF1634"/>
    <property type="match status" value="1"/>
</dbReference>
<dbReference type="RefSeq" id="WP_137637064.1">
    <property type="nucleotide sequence ID" value="NZ_BJDN01000005.1"/>
</dbReference>
<feature type="transmembrane region" description="Helical" evidence="1">
    <location>
        <begin position="74"/>
        <end position="98"/>
    </location>
</feature>
<keyword evidence="1" id="KW-0812">Transmembrane</keyword>
<protein>
    <submittedName>
        <fullName evidence="2">DUF1634 domain-containing protein</fullName>
    </submittedName>
</protein>
<feature type="transmembrane region" description="Helical" evidence="1">
    <location>
        <begin position="104"/>
        <end position="125"/>
    </location>
</feature>
<comment type="caution">
    <text evidence="2">The sequence shown here is derived from an EMBL/GenBank/DDBJ whole genome shotgun (WGS) entry which is preliminary data.</text>
</comment>
<keyword evidence="3" id="KW-1185">Reference proteome</keyword>
<evidence type="ECO:0000313" key="3">
    <source>
        <dbReference type="Proteomes" id="UP001597104"/>
    </source>
</evidence>
<dbReference type="Proteomes" id="UP001597104">
    <property type="component" value="Unassembled WGS sequence"/>
</dbReference>
<evidence type="ECO:0000256" key="1">
    <source>
        <dbReference type="SAM" id="Phobius"/>
    </source>
</evidence>
<dbReference type="InterPro" id="IPR012861">
    <property type="entry name" value="DUF1634"/>
</dbReference>
<dbReference type="EMBL" id="JBHTIO010000017">
    <property type="protein sequence ID" value="MFD0896754.1"/>
    <property type="molecule type" value="Genomic_DNA"/>
</dbReference>
<accession>A0ABW3EBA2</accession>
<reference evidence="3" key="1">
    <citation type="journal article" date="2019" name="Int. J. Syst. Evol. Microbiol.">
        <title>The Global Catalogue of Microorganisms (GCM) 10K type strain sequencing project: providing services to taxonomists for standard genome sequencing and annotation.</title>
        <authorList>
            <consortium name="The Broad Institute Genomics Platform"/>
            <consortium name="The Broad Institute Genome Sequencing Center for Infectious Disease"/>
            <person name="Wu L."/>
            <person name="Ma J."/>
        </authorList>
    </citation>
    <scope>NUCLEOTIDE SEQUENCE [LARGE SCALE GENOMIC DNA]</scope>
    <source>
        <strain evidence="3">CCM 8925</strain>
    </source>
</reference>
<keyword evidence="1" id="KW-1133">Transmembrane helix</keyword>
<evidence type="ECO:0000313" key="2">
    <source>
        <dbReference type="EMBL" id="MFD0896754.1"/>
    </source>
</evidence>
<gene>
    <name evidence="2" type="ORF">ACFQZ7_03260</name>
</gene>
<proteinExistence type="predicted"/>
<organism evidence="2 3">
    <name type="scientific">Loigolactobacillus binensis</name>
    <dbReference type="NCBI Taxonomy" id="2559922"/>
    <lineage>
        <taxon>Bacteria</taxon>
        <taxon>Bacillati</taxon>
        <taxon>Bacillota</taxon>
        <taxon>Bacilli</taxon>
        <taxon>Lactobacillales</taxon>
        <taxon>Lactobacillaceae</taxon>
        <taxon>Loigolactobacillus</taxon>
    </lineage>
</organism>
<feature type="transmembrane region" description="Helical" evidence="1">
    <location>
        <begin position="20"/>
        <end position="44"/>
    </location>
</feature>
<sequence>MATQKEQQTHTEMAQVEKSIGVILQIGVIVSAIIIGIGLLLLLFTGHSGYPAATFPAHFSTIFRGVIQLKPFAIIMLGLFCLILTPVLRVVVSIYAFAKEHDHLYVIITTVVLIILLFGMVLGYLDI</sequence>